<accession>A0ABT0AI59</accession>
<dbReference type="InterPro" id="IPR001173">
    <property type="entry name" value="Glyco_trans_2-like"/>
</dbReference>
<dbReference type="EMBL" id="JALHAT010000068">
    <property type="protein sequence ID" value="MCJ1962870.1"/>
    <property type="molecule type" value="Genomic_DNA"/>
</dbReference>
<dbReference type="Gene3D" id="3.90.550.10">
    <property type="entry name" value="Spore Coat Polysaccharide Biosynthesis Protein SpsA, Chain A"/>
    <property type="match status" value="1"/>
</dbReference>
<comment type="caution">
    <text evidence="5">The sequence shown here is derived from an EMBL/GenBank/DDBJ whole genome shotgun (WGS) entry which is preliminary data.</text>
</comment>
<dbReference type="PANTHER" id="PTHR43179">
    <property type="entry name" value="RHAMNOSYLTRANSFERASE WBBL"/>
    <property type="match status" value="1"/>
</dbReference>
<name>A0ABT0AI59_9SPHN</name>
<evidence type="ECO:0000256" key="2">
    <source>
        <dbReference type="ARBA" id="ARBA00022676"/>
    </source>
</evidence>
<dbReference type="SUPFAM" id="SSF53448">
    <property type="entry name" value="Nucleotide-diphospho-sugar transferases"/>
    <property type="match status" value="1"/>
</dbReference>
<evidence type="ECO:0000259" key="4">
    <source>
        <dbReference type="Pfam" id="PF00535"/>
    </source>
</evidence>
<reference evidence="5" key="1">
    <citation type="submission" date="2022-03" db="EMBL/GenBank/DDBJ databases">
        <title>Identification of a novel bacterium isolated from mangrove sediments.</title>
        <authorList>
            <person name="Pan X."/>
        </authorList>
    </citation>
    <scope>NUCLEOTIDE SEQUENCE</scope>
    <source>
        <strain evidence="5">B2637</strain>
    </source>
</reference>
<gene>
    <name evidence="5" type="ORF">MTR65_19470</name>
</gene>
<keyword evidence="6" id="KW-1185">Reference proteome</keyword>
<protein>
    <submittedName>
        <fullName evidence="5">Glycosyltransferase family 2 protein</fullName>
    </submittedName>
</protein>
<feature type="domain" description="Glycosyltransferase 2-like" evidence="4">
    <location>
        <begin position="7"/>
        <end position="112"/>
    </location>
</feature>
<dbReference type="InterPro" id="IPR029044">
    <property type="entry name" value="Nucleotide-diphossugar_trans"/>
</dbReference>
<dbReference type="Proteomes" id="UP001162802">
    <property type="component" value="Unassembled WGS sequence"/>
</dbReference>
<evidence type="ECO:0000256" key="1">
    <source>
        <dbReference type="ARBA" id="ARBA00006739"/>
    </source>
</evidence>
<dbReference type="CDD" id="cd00761">
    <property type="entry name" value="Glyco_tranf_GTA_type"/>
    <property type="match status" value="1"/>
</dbReference>
<organism evidence="5 6">
    <name type="scientific">Novosphingobium mangrovi</name>
    <name type="common">ex Hu et al. 2023</name>
    <dbReference type="NCBI Taxonomy" id="2930094"/>
    <lineage>
        <taxon>Bacteria</taxon>
        <taxon>Pseudomonadati</taxon>
        <taxon>Pseudomonadota</taxon>
        <taxon>Alphaproteobacteria</taxon>
        <taxon>Sphingomonadales</taxon>
        <taxon>Sphingomonadaceae</taxon>
        <taxon>Novosphingobium</taxon>
    </lineage>
</organism>
<keyword evidence="3" id="KW-0808">Transferase</keyword>
<dbReference type="RefSeq" id="WP_243803151.1">
    <property type="nucleotide sequence ID" value="NZ_JALHAT010000068.1"/>
</dbReference>
<keyword evidence="2" id="KW-0328">Glycosyltransferase</keyword>
<evidence type="ECO:0000256" key="3">
    <source>
        <dbReference type="ARBA" id="ARBA00022679"/>
    </source>
</evidence>
<proteinExistence type="inferred from homology"/>
<dbReference type="Pfam" id="PF00535">
    <property type="entry name" value="Glycos_transf_2"/>
    <property type="match status" value="1"/>
</dbReference>
<evidence type="ECO:0000313" key="5">
    <source>
        <dbReference type="EMBL" id="MCJ1962870.1"/>
    </source>
</evidence>
<dbReference type="PANTHER" id="PTHR43179:SF12">
    <property type="entry name" value="GALACTOFURANOSYLTRANSFERASE GLFT2"/>
    <property type="match status" value="1"/>
</dbReference>
<comment type="similarity">
    <text evidence="1">Belongs to the glycosyltransferase 2 family.</text>
</comment>
<sequence>MARGIVVVIASVNRPRELGRWVEHIARQTLKPCEMIWAVTSQADLPEGYELGTVTQGFSILECPVGLTRQRNRGLAHISSDPEYVVFFDDDYVPTASCLADIVRAFEIMPEVVGLTGTMLGDGICTRGIEYEEARALVERYEQGRVFPEKPSLEPWEGLYGCNMAYRAAAIEGQEFDENLPLYAWQEDVDFAVRVARGRPMGRTDAFAGVHQGIKGGRGSGRRLGYSQIVNPLYLLRKGSMKWRKALVMASRNVIANHVRSARPEPWIDRRGRVVGNWVALWDVARGRVDPMRALEL</sequence>
<evidence type="ECO:0000313" key="6">
    <source>
        <dbReference type="Proteomes" id="UP001162802"/>
    </source>
</evidence>